<keyword evidence="2" id="KW-1185">Reference proteome</keyword>
<sequence>DWGSGGIEEAGEESESGSVSRLWMLGGVVLTRCVSRLFSSLDQVFSFLHVGLHLLSGFLTQLERFSNAILESLIVQNISKEDPKQKVNLKKNQVESSLVQAPNRRHSIHSPIGVYGFRVFSNDNPGFSDIRGARAGVQGRRCLSLDSPLYPSKIQ</sequence>
<feature type="non-terminal residue" evidence="1">
    <location>
        <position position="1"/>
    </location>
</feature>
<evidence type="ECO:0000313" key="2">
    <source>
        <dbReference type="Proteomes" id="UP001176940"/>
    </source>
</evidence>
<proteinExistence type="predicted"/>
<organism evidence="1 2">
    <name type="scientific">Ranitomeya imitator</name>
    <name type="common">mimic poison frog</name>
    <dbReference type="NCBI Taxonomy" id="111125"/>
    <lineage>
        <taxon>Eukaryota</taxon>
        <taxon>Metazoa</taxon>
        <taxon>Chordata</taxon>
        <taxon>Craniata</taxon>
        <taxon>Vertebrata</taxon>
        <taxon>Euteleostomi</taxon>
        <taxon>Amphibia</taxon>
        <taxon>Batrachia</taxon>
        <taxon>Anura</taxon>
        <taxon>Neobatrachia</taxon>
        <taxon>Hyloidea</taxon>
        <taxon>Dendrobatidae</taxon>
        <taxon>Dendrobatinae</taxon>
        <taxon>Ranitomeya</taxon>
    </lineage>
</organism>
<protein>
    <submittedName>
        <fullName evidence="1">Uncharacterized protein</fullName>
    </submittedName>
</protein>
<reference evidence="1" key="1">
    <citation type="submission" date="2023-07" db="EMBL/GenBank/DDBJ databases">
        <authorList>
            <person name="Stuckert A."/>
        </authorList>
    </citation>
    <scope>NUCLEOTIDE SEQUENCE</scope>
</reference>
<dbReference type="EMBL" id="CAUEEQ010000533">
    <property type="protein sequence ID" value="CAJ0917177.1"/>
    <property type="molecule type" value="Genomic_DNA"/>
</dbReference>
<accession>A0ABN9KNE9</accession>
<comment type="caution">
    <text evidence="1">The sequence shown here is derived from an EMBL/GenBank/DDBJ whole genome shotgun (WGS) entry which is preliminary data.</text>
</comment>
<gene>
    <name evidence="1" type="ORF">RIMI_LOCUS448139</name>
</gene>
<evidence type="ECO:0000313" key="1">
    <source>
        <dbReference type="EMBL" id="CAJ0917177.1"/>
    </source>
</evidence>
<dbReference type="Proteomes" id="UP001176940">
    <property type="component" value="Unassembled WGS sequence"/>
</dbReference>
<name>A0ABN9KNE9_9NEOB</name>